<keyword evidence="2" id="KW-0378">Hydrolase</keyword>
<dbReference type="InterPro" id="IPR000639">
    <property type="entry name" value="Epox_hydrolase-like"/>
</dbReference>
<sequence length="343" mass="37379">MTFPQRLHAGFASSGPGHAILLEITREFAVTEETASPASRVASSKRLEPLRQIDAGVLSIAYYEAGPPDGPAVMLMHGFPYDIHSYVDVAPKLAAQGCRVIVPYLRGYGPTRFRDPATPRSGEQAAVGADMMALIDALGIRRAVFAGYDWGGRAACVGAALWPERCIGLVCVNSYLIQDIANAMVPMHPEREVALWYQYYFQLDRGRAGLAANRREIARILWKQWSPNWAFDDACFERTAVAHDNPDYVGVVIHSYRHRFGLAEGDPQYADIQRRLTALPPITVPSITLDGAGDGVAPASDGAVSASKFTGRRVHRVVPRVGHNLPQEAPEAFAAAVMELVRG</sequence>
<dbReference type="SUPFAM" id="SSF53474">
    <property type="entry name" value="alpha/beta-Hydrolases"/>
    <property type="match status" value="1"/>
</dbReference>
<dbReference type="AlphaFoldDB" id="A0A7Y4M1N8"/>
<reference evidence="2 3" key="1">
    <citation type="submission" date="2020-03" db="EMBL/GenBank/DDBJ databases">
        <title>Bradyrhizobium diversity isolated from nodules of Muelleranthus trifoliolatus.</title>
        <authorList>
            <person name="Klepa M."/>
            <person name="Helene L."/>
            <person name="Hungria M."/>
        </authorList>
    </citation>
    <scope>NUCLEOTIDE SEQUENCE [LARGE SCALE GENOMIC DNA]</scope>
    <source>
        <strain evidence="2 3">WSM 1744</strain>
    </source>
</reference>
<keyword evidence="3" id="KW-1185">Reference proteome</keyword>
<dbReference type="InterPro" id="IPR029058">
    <property type="entry name" value="AB_hydrolase_fold"/>
</dbReference>
<organism evidence="2 3">
    <name type="scientific">Bradyrhizobium archetypum</name>
    <dbReference type="NCBI Taxonomy" id="2721160"/>
    <lineage>
        <taxon>Bacteria</taxon>
        <taxon>Pseudomonadati</taxon>
        <taxon>Pseudomonadota</taxon>
        <taxon>Alphaproteobacteria</taxon>
        <taxon>Hyphomicrobiales</taxon>
        <taxon>Nitrobacteraceae</taxon>
        <taxon>Bradyrhizobium</taxon>
    </lineage>
</organism>
<proteinExistence type="predicted"/>
<dbReference type="Gene3D" id="3.40.50.1820">
    <property type="entry name" value="alpha/beta hydrolase"/>
    <property type="match status" value="1"/>
</dbReference>
<dbReference type="PRINTS" id="PR00412">
    <property type="entry name" value="EPOXHYDRLASE"/>
</dbReference>
<protein>
    <submittedName>
        <fullName evidence="2">Alpha/beta hydrolase</fullName>
    </submittedName>
</protein>
<evidence type="ECO:0000313" key="2">
    <source>
        <dbReference type="EMBL" id="NOJ46651.1"/>
    </source>
</evidence>
<name>A0A7Y4M1N8_9BRAD</name>
<dbReference type="Proteomes" id="UP000528734">
    <property type="component" value="Unassembled WGS sequence"/>
</dbReference>
<comment type="caution">
    <text evidence="2">The sequence shown here is derived from an EMBL/GenBank/DDBJ whole genome shotgun (WGS) entry which is preliminary data.</text>
</comment>
<feature type="domain" description="AB hydrolase-1" evidence="1">
    <location>
        <begin position="71"/>
        <end position="219"/>
    </location>
</feature>
<dbReference type="PANTHER" id="PTHR43798:SF33">
    <property type="entry name" value="HYDROLASE, PUTATIVE (AFU_ORTHOLOGUE AFUA_2G14860)-RELATED"/>
    <property type="match status" value="1"/>
</dbReference>
<dbReference type="PANTHER" id="PTHR43798">
    <property type="entry name" value="MONOACYLGLYCEROL LIPASE"/>
    <property type="match status" value="1"/>
</dbReference>
<dbReference type="Pfam" id="PF00561">
    <property type="entry name" value="Abhydrolase_1"/>
    <property type="match status" value="1"/>
</dbReference>
<evidence type="ECO:0000259" key="1">
    <source>
        <dbReference type="Pfam" id="PF00561"/>
    </source>
</evidence>
<dbReference type="EMBL" id="JAAVLW010000003">
    <property type="protein sequence ID" value="NOJ46651.1"/>
    <property type="molecule type" value="Genomic_DNA"/>
</dbReference>
<evidence type="ECO:0000313" key="3">
    <source>
        <dbReference type="Proteomes" id="UP000528734"/>
    </source>
</evidence>
<accession>A0A7Y4M1N8</accession>
<dbReference type="InterPro" id="IPR000073">
    <property type="entry name" value="AB_hydrolase_1"/>
</dbReference>
<gene>
    <name evidence="2" type="ORF">HCN50_10405</name>
</gene>
<dbReference type="GO" id="GO:0016020">
    <property type="term" value="C:membrane"/>
    <property type="evidence" value="ECO:0007669"/>
    <property type="project" value="TreeGrafter"/>
</dbReference>
<dbReference type="InterPro" id="IPR050266">
    <property type="entry name" value="AB_hydrolase_sf"/>
</dbReference>
<dbReference type="GO" id="GO:0016787">
    <property type="term" value="F:hydrolase activity"/>
    <property type="evidence" value="ECO:0007669"/>
    <property type="project" value="UniProtKB-KW"/>
</dbReference>